<dbReference type="Proteomes" id="UP000230233">
    <property type="component" value="Chromosome V"/>
</dbReference>
<keyword evidence="2" id="KW-0732">Signal</keyword>
<dbReference type="PROSITE" id="PS51257">
    <property type="entry name" value="PROKAR_LIPOPROTEIN"/>
    <property type="match status" value="1"/>
</dbReference>
<evidence type="ECO:0000313" key="3">
    <source>
        <dbReference type="EMBL" id="PIC26244.1"/>
    </source>
</evidence>
<accession>A0A2G5TFY9</accession>
<proteinExistence type="predicted"/>
<dbReference type="STRING" id="1611254.A0A2G5TFY9"/>
<sequence>MRRYEDYHSLIMLSLRSLIILFGLLAVALACAPHMPKREVQHGYCKFYVDGKSDTDSARKKRDSGSGSGSGEGGGKKYNRSKKRKNVKCYEYEDGTKDEGAVLNEGVTYTVTVTKS</sequence>
<evidence type="ECO:0000256" key="1">
    <source>
        <dbReference type="SAM" id="MobiDB-lite"/>
    </source>
</evidence>
<evidence type="ECO:0000256" key="2">
    <source>
        <dbReference type="SAM" id="SignalP"/>
    </source>
</evidence>
<feature type="chain" id="PRO_5013693894" evidence="2">
    <location>
        <begin position="31"/>
        <end position="116"/>
    </location>
</feature>
<reference evidence="4" key="1">
    <citation type="submission" date="2017-10" db="EMBL/GenBank/DDBJ databases">
        <title>Rapid genome shrinkage in a self-fertile nematode reveals novel sperm competition proteins.</title>
        <authorList>
            <person name="Yin D."/>
            <person name="Schwarz E.M."/>
            <person name="Thomas C.G."/>
            <person name="Felde R.L."/>
            <person name="Korf I.F."/>
            <person name="Cutter A.D."/>
            <person name="Schartner C.M."/>
            <person name="Ralston E.J."/>
            <person name="Meyer B.J."/>
            <person name="Haag E.S."/>
        </authorList>
    </citation>
    <scope>NUCLEOTIDE SEQUENCE [LARGE SCALE GENOMIC DNA]</scope>
    <source>
        <strain evidence="4">JU1422</strain>
    </source>
</reference>
<protein>
    <submittedName>
        <fullName evidence="3">Uncharacterized protein</fullName>
    </submittedName>
</protein>
<dbReference type="OrthoDB" id="5826377at2759"/>
<evidence type="ECO:0000313" key="4">
    <source>
        <dbReference type="Proteomes" id="UP000230233"/>
    </source>
</evidence>
<gene>
    <name evidence="3" type="primary">Cnig_chr_V.g18873</name>
    <name evidence="3" type="ORF">B9Z55_018873</name>
</gene>
<dbReference type="PANTHER" id="PTHR22412">
    <property type="entry name" value="GLYCINE-RICH PROTEIN-RELATED-RELATED"/>
    <property type="match status" value="1"/>
</dbReference>
<dbReference type="PANTHER" id="PTHR22412:SF1">
    <property type="entry name" value="GLYCINE-RICH PROTEIN-RELATED"/>
    <property type="match status" value="1"/>
</dbReference>
<name>A0A2G5TFY9_9PELO</name>
<comment type="caution">
    <text evidence="3">The sequence shown here is derived from an EMBL/GenBank/DDBJ whole genome shotgun (WGS) entry which is preliminary data.</text>
</comment>
<dbReference type="AlphaFoldDB" id="A0A2G5TFY9"/>
<feature type="signal peptide" evidence="2">
    <location>
        <begin position="1"/>
        <end position="30"/>
    </location>
</feature>
<feature type="region of interest" description="Disordered" evidence="1">
    <location>
        <begin position="50"/>
        <end position="83"/>
    </location>
</feature>
<dbReference type="EMBL" id="PDUG01000005">
    <property type="protein sequence ID" value="PIC26244.1"/>
    <property type="molecule type" value="Genomic_DNA"/>
</dbReference>
<keyword evidence="4" id="KW-1185">Reference proteome</keyword>
<organism evidence="3 4">
    <name type="scientific">Caenorhabditis nigoni</name>
    <dbReference type="NCBI Taxonomy" id="1611254"/>
    <lineage>
        <taxon>Eukaryota</taxon>
        <taxon>Metazoa</taxon>
        <taxon>Ecdysozoa</taxon>
        <taxon>Nematoda</taxon>
        <taxon>Chromadorea</taxon>
        <taxon>Rhabditida</taxon>
        <taxon>Rhabditina</taxon>
        <taxon>Rhabditomorpha</taxon>
        <taxon>Rhabditoidea</taxon>
        <taxon>Rhabditidae</taxon>
        <taxon>Peloderinae</taxon>
        <taxon>Caenorhabditis</taxon>
    </lineage>
</organism>